<protein>
    <submittedName>
        <fullName evidence="1">Uncharacterized protein</fullName>
    </submittedName>
</protein>
<dbReference type="HOGENOM" id="CLU_2733076_0_0_11"/>
<organism evidence="1 2">
    <name type="scientific">Collinsella stercoris DSM 13279</name>
    <dbReference type="NCBI Taxonomy" id="445975"/>
    <lineage>
        <taxon>Bacteria</taxon>
        <taxon>Bacillati</taxon>
        <taxon>Actinomycetota</taxon>
        <taxon>Coriobacteriia</taxon>
        <taxon>Coriobacteriales</taxon>
        <taxon>Coriobacteriaceae</taxon>
        <taxon>Collinsella</taxon>
    </lineage>
</organism>
<dbReference type="Proteomes" id="UP000003560">
    <property type="component" value="Unassembled WGS sequence"/>
</dbReference>
<proteinExistence type="predicted"/>
<dbReference type="EMBL" id="ABXJ01000129">
    <property type="protein sequence ID" value="EEA89582.1"/>
    <property type="molecule type" value="Genomic_DNA"/>
</dbReference>
<dbReference type="STRING" id="445975.COLSTE_02240"/>
<comment type="caution">
    <text evidence="1">The sequence shown here is derived from an EMBL/GenBank/DDBJ whole genome shotgun (WGS) entry which is preliminary data.</text>
</comment>
<reference evidence="1 2" key="1">
    <citation type="submission" date="2008-10" db="EMBL/GenBank/DDBJ databases">
        <title>Draft genome sequence of Collinsella stercoris (DSM 13279).</title>
        <authorList>
            <person name="Sudarsanam P."/>
            <person name="Ley R."/>
            <person name="Guruge J."/>
            <person name="Turnbaugh P.J."/>
            <person name="Mahowald M."/>
            <person name="Liep D."/>
            <person name="Gordon J."/>
        </authorList>
    </citation>
    <scope>NUCLEOTIDE SEQUENCE [LARGE SCALE GENOMIC DNA]</scope>
    <source>
        <strain evidence="1 2">DSM 13279</strain>
    </source>
</reference>
<dbReference type="AlphaFoldDB" id="B6GDQ8"/>
<sequence>MCCGHKASLLLMGLENAPRSASPTDKNLLLNMVRVSRDGVKRVKNNPKMAVGVLERGSVIKMCGVYQGPSE</sequence>
<accession>B6GDQ8</accession>
<evidence type="ECO:0000313" key="2">
    <source>
        <dbReference type="Proteomes" id="UP000003560"/>
    </source>
</evidence>
<name>B6GDQ8_9ACTN</name>
<evidence type="ECO:0000313" key="1">
    <source>
        <dbReference type="EMBL" id="EEA89582.1"/>
    </source>
</evidence>
<gene>
    <name evidence="1" type="ORF">COLSTE_02240</name>
</gene>
<keyword evidence="2" id="KW-1185">Reference proteome</keyword>
<reference evidence="1 2" key="2">
    <citation type="submission" date="2008-10" db="EMBL/GenBank/DDBJ databases">
        <authorList>
            <person name="Fulton L."/>
            <person name="Clifton S."/>
            <person name="Fulton B."/>
            <person name="Xu J."/>
            <person name="Minx P."/>
            <person name="Pepin K.H."/>
            <person name="Johnson M."/>
            <person name="Thiruvilangam P."/>
            <person name="Bhonagiri V."/>
            <person name="Nash W.E."/>
            <person name="Mardis E.R."/>
            <person name="Wilson R.K."/>
        </authorList>
    </citation>
    <scope>NUCLEOTIDE SEQUENCE [LARGE SCALE GENOMIC DNA]</scope>
    <source>
        <strain evidence="1 2">DSM 13279</strain>
    </source>
</reference>